<gene>
    <name evidence="2" type="ORF">OEG82_11300</name>
</gene>
<comment type="caution">
    <text evidence="2">The sequence shown here is derived from an EMBL/GenBank/DDBJ whole genome shotgun (WGS) entry which is preliminary data.</text>
</comment>
<proteinExistence type="predicted"/>
<dbReference type="EMBL" id="JAOVZQ010000001">
    <property type="protein sequence ID" value="MCY0094609.1"/>
    <property type="molecule type" value="Genomic_DNA"/>
</dbReference>
<sequence length="79" mass="8459">MARAMNWGGAASRARARRHGTEDLGGSVNGAQARKEAVDAEMVTRVLRCACGHRGKVELPAAMLAGRKFRCRACSKVMS</sequence>
<evidence type="ECO:0000313" key="3">
    <source>
        <dbReference type="Proteomes" id="UP001081283"/>
    </source>
</evidence>
<keyword evidence="3" id="KW-1185">Reference proteome</keyword>
<evidence type="ECO:0000256" key="1">
    <source>
        <dbReference type="SAM" id="MobiDB-lite"/>
    </source>
</evidence>
<name>A0ABT3YFF7_9HYPH</name>
<dbReference type="Proteomes" id="UP001081283">
    <property type="component" value="Unassembled WGS sequence"/>
</dbReference>
<feature type="region of interest" description="Disordered" evidence="1">
    <location>
        <begin position="1"/>
        <end position="29"/>
    </location>
</feature>
<organism evidence="2 3">
    <name type="scientific">Hoeflea ulvae</name>
    <dbReference type="NCBI Taxonomy" id="2983764"/>
    <lineage>
        <taxon>Bacteria</taxon>
        <taxon>Pseudomonadati</taxon>
        <taxon>Pseudomonadota</taxon>
        <taxon>Alphaproteobacteria</taxon>
        <taxon>Hyphomicrobiales</taxon>
        <taxon>Rhizobiaceae</taxon>
        <taxon>Hoeflea</taxon>
    </lineage>
</organism>
<accession>A0ABT3YFF7</accession>
<evidence type="ECO:0000313" key="2">
    <source>
        <dbReference type="EMBL" id="MCY0094609.1"/>
    </source>
</evidence>
<dbReference type="RefSeq" id="WP_267612549.1">
    <property type="nucleotide sequence ID" value="NZ_JAOVZQ010000001.1"/>
</dbReference>
<reference evidence="2" key="1">
    <citation type="submission" date="2022-10" db="EMBL/GenBank/DDBJ databases">
        <title>Hoeflea sp. J2-29, isolated from marine algae.</title>
        <authorList>
            <person name="Kristyanto S."/>
            <person name="Kim J.M."/>
            <person name="Jeon C.O."/>
        </authorList>
    </citation>
    <scope>NUCLEOTIDE SEQUENCE</scope>
    <source>
        <strain evidence="2">J2-29</strain>
    </source>
</reference>
<protein>
    <submittedName>
        <fullName evidence="2">Uncharacterized protein</fullName>
    </submittedName>
</protein>